<sequence length="99" mass="12141">MMSSYDNITNAEYWAWKECNAKRKLNTLKMYGKRKNREDERDSKIIFYLRVVDSITIQGRDLERENILLKQRQRLLCKHDKKRMEIGVRIYQYSQQYSV</sequence>
<reference evidence="1" key="1">
    <citation type="submission" date="2021-01" db="EMBL/GenBank/DDBJ databases">
        <authorList>
            <consortium name="Genoscope - CEA"/>
            <person name="William W."/>
        </authorList>
    </citation>
    <scope>NUCLEOTIDE SEQUENCE</scope>
</reference>
<gene>
    <name evidence="1" type="ORF">POCTA_138.1.T2660003</name>
</gene>
<dbReference type="EMBL" id="CAJJDP010000270">
    <property type="protein sequence ID" value="CAD8215480.1"/>
    <property type="molecule type" value="Genomic_DNA"/>
</dbReference>
<comment type="caution">
    <text evidence="1">The sequence shown here is derived from an EMBL/GenBank/DDBJ whole genome shotgun (WGS) entry which is preliminary data.</text>
</comment>
<organism evidence="1 2">
    <name type="scientific">Paramecium octaurelia</name>
    <dbReference type="NCBI Taxonomy" id="43137"/>
    <lineage>
        <taxon>Eukaryota</taxon>
        <taxon>Sar</taxon>
        <taxon>Alveolata</taxon>
        <taxon>Ciliophora</taxon>
        <taxon>Intramacronucleata</taxon>
        <taxon>Oligohymenophorea</taxon>
        <taxon>Peniculida</taxon>
        <taxon>Parameciidae</taxon>
        <taxon>Paramecium</taxon>
    </lineage>
</organism>
<evidence type="ECO:0000313" key="1">
    <source>
        <dbReference type="EMBL" id="CAD8215480.1"/>
    </source>
</evidence>
<accession>A0A8S1YNC9</accession>
<name>A0A8S1YNC9_PAROT</name>
<proteinExistence type="predicted"/>
<protein>
    <submittedName>
        <fullName evidence="1">Uncharacterized protein</fullName>
    </submittedName>
</protein>
<dbReference type="AlphaFoldDB" id="A0A8S1YNC9"/>
<dbReference type="Proteomes" id="UP000683925">
    <property type="component" value="Unassembled WGS sequence"/>
</dbReference>
<evidence type="ECO:0000313" key="2">
    <source>
        <dbReference type="Proteomes" id="UP000683925"/>
    </source>
</evidence>
<keyword evidence="2" id="KW-1185">Reference proteome</keyword>